<comment type="function">
    <text evidence="9 10">Fluoride-specific ion channel. Important for reducing fluoride concentration in the cell, thus reducing its toxicity.</text>
</comment>
<comment type="subcellular location">
    <subcellularLocation>
        <location evidence="1 10">Cell membrane</location>
        <topology evidence="1 10">Multi-pass membrane protein</topology>
    </subcellularLocation>
</comment>
<comment type="catalytic activity">
    <reaction evidence="8">
        <text>fluoride(in) = fluoride(out)</text>
        <dbReference type="Rhea" id="RHEA:76159"/>
        <dbReference type="ChEBI" id="CHEBI:17051"/>
    </reaction>
    <physiologicalReaction direction="left-to-right" evidence="8">
        <dbReference type="Rhea" id="RHEA:76160"/>
    </physiologicalReaction>
</comment>
<evidence type="ECO:0000256" key="4">
    <source>
        <dbReference type="ARBA" id="ARBA00022989"/>
    </source>
</evidence>
<evidence type="ECO:0000256" key="2">
    <source>
        <dbReference type="ARBA" id="ARBA00022475"/>
    </source>
</evidence>
<accession>A0A7Y9H2G1</accession>
<keyword evidence="2 10" id="KW-1003">Cell membrane</keyword>
<comment type="activity regulation">
    <text evidence="10">Na(+) is not transported, but it plays an essential structural role and its presence is essential for fluoride channel function.</text>
</comment>
<evidence type="ECO:0000313" key="12">
    <source>
        <dbReference type="Proteomes" id="UP000549911"/>
    </source>
</evidence>
<protein>
    <recommendedName>
        <fullName evidence="10">Fluoride-specific ion channel FluC</fullName>
    </recommendedName>
</protein>
<feature type="transmembrane region" description="Helical" evidence="10">
    <location>
        <begin position="58"/>
        <end position="78"/>
    </location>
</feature>
<feature type="binding site" evidence="10">
    <location>
        <position position="65"/>
    </location>
    <ligand>
        <name>Na(+)</name>
        <dbReference type="ChEBI" id="CHEBI:29101"/>
        <note>structural</note>
    </ligand>
</feature>
<keyword evidence="3 10" id="KW-0812">Transmembrane</keyword>
<keyword evidence="5 10" id="KW-0472">Membrane</keyword>
<evidence type="ECO:0000256" key="6">
    <source>
        <dbReference type="ARBA" id="ARBA00023303"/>
    </source>
</evidence>
<evidence type="ECO:0000256" key="7">
    <source>
        <dbReference type="ARBA" id="ARBA00035120"/>
    </source>
</evidence>
<dbReference type="RefSeq" id="WP_179618518.1">
    <property type="nucleotide sequence ID" value="NZ_JACCBW010000001.1"/>
</dbReference>
<keyword evidence="10" id="KW-0406">Ion transport</keyword>
<evidence type="ECO:0000256" key="3">
    <source>
        <dbReference type="ARBA" id="ARBA00022692"/>
    </source>
</evidence>
<name>A0A7Y9H2G1_9ACTN</name>
<comment type="similarity">
    <text evidence="7 10">Belongs to the fluoride channel Fluc/FEX (TC 1.A.43) family.</text>
</comment>
<reference evidence="11 12" key="2">
    <citation type="submission" date="2020-08" db="EMBL/GenBank/DDBJ databases">
        <title>The Agave Microbiome: Exploring the role of microbial communities in plant adaptations to desert environments.</title>
        <authorList>
            <person name="Partida-Martinez L.P."/>
        </authorList>
    </citation>
    <scope>NUCLEOTIDE SEQUENCE [LARGE SCALE GENOMIC DNA]</scope>
    <source>
        <strain evidence="11 12">AT2.17</strain>
    </source>
</reference>
<dbReference type="GO" id="GO:0062054">
    <property type="term" value="F:fluoride channel activity"/>
    <property type="evidence" value="ECO:0007669"/>
    <property type="project" value="UniProtKB-UniRule"/>
</dbReference>
<evidence type="ECO:0000313" key="11">
    <source>
        <dbReference type="EMBL" id="NYE35919.1"/>
    </source>
</evidence>
<dbReference type="GO" id="GO:0140114">
    <property type="term" value="P:cellular detoxification of fluoride"/>
    <property type="evidence" value="ECO:0007669"/>
    <property type="project" value="UniProtKB-UniRule"/>
</dbReference>
<keyword evidence="6 10" id="KW-0407">Ion channel</keyword>
<dbReference type="InterPro" id="IPR003691">
    <property type="entry name" value="FluC"/>
</dbReference>
<evidence type="ECO:0000256" key="10">
    <source>
        <dbReference type="HAMAP-Rule" id="MF_00454"/>
    </source>
</evidence>
<reference evidence="11 12" key="1">
    <citation type="submission" date="2020-07" db="EMBL/GenBank/DDBJ databases">
        <authorList>
            <person name="Partida-Martinez L."/>
            <person name="Huntemann M."/>
            <person name="Clum A."/>
            <person name="Wang J."/>
            <person name="Palaniappan K."/>
            <person name="Ritter S."/>
            <person name="Chen I.-M."/>
            <person name="Stamatis D."/>
            <person name="Reddy T."/>
            <person name="O'Malley R."/>
            <person name="Daum C."/>
            <person name="Shapiro N."/>
            <person name="Ivanova N."/>
            <person name="Kyrpides N."/>
            <person name="Woyke T."/>
        </authorList>
    </citation>
    <scope>NUCLEOTIDE SEQUENCE [LARGE SCALE GENOMIC DNA]</scope>
    <source>
        <strain evidence="11 12">AT2.17</strain>
    </source>
</reference>
<keyword evidence="10" id="KW-0479">Metal-binding</keyword>
<feature type="transmembrane region" description="Helical" evidence="10">
    <location>
        <begin position="84"/>
        <end position="107"/>
    </location>
</feature>
<dbReference type="Proteomes" id="UP000549911">
    <property type="component" value="Unassembled WGS sequence"/>
</dbReference>
<sequence>MSTALLVAMGAAVGAPLRYVLARLDGAFPRGMLLVNTLGSALFGVFAALALDDGAWALLGTGFCGGFTSFSSFAVQAVERPARVATAYVVATTVLAIAGCALGWAVGTQLRYR</sequence>
<feature type="binding site" evidence="10">
    <location>
        <position position="68"/>
    </location>
    <ligand>
        <name>Na(+)</name>
        <dbReference type="ChEBI" id="CHEBI:29101"/>
        <note>structural</note>
    </ligand>
</feature>
<keyword evidence="4 10" id="KW-1133">Transmembrane helix</keyword>
<dbReference type="EMBL" id="JACCBW010000001">
    <property type="protein sequence ID" value="NYE35919.1"/>
    <property type="molecule type" value="Genomic_DNA"/>
</dbReference>
<keyword evidence="12" id="KW-1185">Reference proteome</keyword>
<gene>
    <name evidence="10" type="primary">fluC</name>
    <name evidence="10" type="synonym">crcB</name>
    <name evidence="11" type="ORF">F4692_001023</name>
</gene>
<evidence type="ECO:0000256" key="8">
    <source>
        <dbReference type="ARBA" id="ARBA00035585"/>
    </source>
</evidence>
<evidence type="ECO:0000256" key="5">
    <source>
        <dbReference type="ARBA" id="ARBA00023136"/>
    </source>
</evidence>
<dbReference type="GO" id="GO:0005886">
    <property type="term" value="C:plasma membrane"/>
    <property type="evidence" value="ECO:0007669"/>
    <property type="project" value="UniProtKB-SubCell"/>
</dbReference>
<dbReference type="GO" id="GO:0046872">
    <property type="term" value="F:metal ion binding"/>
    <property type="evidence" value="ECO:0007669"/>
    <property type="project" value="UniProtKB-KW"/>
</dbReference>
<evidence type="ECO:0000256" key="1">
    <source>
        <dbReference type="ARBA" id="ARBA00004651"/>
    </source>
</evidence>
<feature type="transmembrane region" description="Helical" evidence="10">
    <location>
        <begin position="32"/>
        <end position="51"/>
    </location>
</feature>
<dbReference type="Pfam" id="PF02537">
    <property type="entry name" value="CRCB"/>
    <property type="match status" value="1"/>
</dbReference>
<dbReference type="AlphaFoldDB" id="A0A7Y9H2G1"/>
<organism evidence="11 12">
    <name type="scientific">Nocardioides cavernae</name>
    <dbReference type="NCBI Taxonomy" id="1921566"/>
    <lineage>
        <taxon>Bacteria</taxon>
        <taxon>Bacillati</taxon>
        <taxon>Actinomycetota</taxon>
        <taxon>Actinomycetes</taxon>
        <taxon>Propionibacteriales</taxon>
        <taxon>Nocardioidaceae</taxon>
        <taxon>Nocardioides</taxon>
    </lineage>
</organism>
<evidence type="ECO:0000256" key="9">
    <source>
        <dbReference type="ARBA" id="ARBA00049940"/>
    </source>
</evidence>
<dbReference type="HAMAP" id="MF_00454">
    <property type="entry name" value="FluC"/>
    <property type="match status" value="1"/>
</dbReference>
<proteinExistence type="inferred from homology"/>
<keyword evidence="10" id="KW-0915">Sodium</keyword>
<keyword evidence="10" id="KW-0813">Transport</keyword>
<comment type="caution">
    <text evidence="11">The sequence shown here is derived from an EMBL/GenBank/DDBJ whole genome shotgun (WGS) entry which is preliminary data.</text>
</comment>